<dbReference type="AlphaFoldDB" id="A0A6J7LQB3"/>
<dbReference type="PANTHER" id="PTHR33713:SF10">
    <property type="entry name" value="ANTITOXIN YAFN"/>
    <property type="match status" value="1"/>
</dbReference>
<reference evidence="2" key="1">
    <citation type="submission" date="2020-05" db="EMBL/GenBank/DDBJ databases">
        <authorList>
            <person name="Chiriac C."/>
            <person name="Salcher M."/>
            <person name="Ghai R."/>
            <person name="Kavagutti S V."/>
        </authorList>
    </citation>
    <scope>NUCLEOTIDE SEQUENCE</scope>
</reference>
<dbReference type="InterPro" id="IPR051405">
    <property type="entry name" value="phD/YefM_antitoxin"/>
</dbReference>
<sequence>MLWVLDVWTLPQSSATIVVMSTQSLRDVRDHLSEVIDRVEHHHERVVVTRNGKPAAVIMSPEDLEQLQETIDVLSDAGALADIREADAAYARGDVVRGIDAVRQLRP</sequence>
<dbReference type="Gene3D" id="1.10.1220.170">
    <property type="match status" value="1"/>
</dbReference>
<comment type="similarity">
    <text evidence="1">Belongs to the phD/YefM antitoxin family.</text>
</comment>
<dbReference type="SUPFAM" id="SSF143120">
    <property type="entry name" value="YefM-like"/>
    <property type="match status" value="1"/>
</dbReference>
<dbReference type="EMBL" id="CAFBNE010000176">
    <property type="protein sequence ID" value="CAB4969552.1"/>
    <property type="molecule type" value="Genomic_DNA"/>
</dbReference>
<dbReference type="PANTHER" id="PTHR33713">
    <property type="entry name" value="ANTITOXIN YAFN-RELATED"/>
    <property type="match status" value="1"/>
</dbReference>
<dbReference type="InterPro" id="IPR006442">
    <property type="entry name" value="Antitoxin_Phd/YefM"/>
</dbReference>
<organism evidence="2">
    <name type="scientific">freshwater metagenome</name>
    <dbReference type="NCBI Taxonomy" id="449393"/>
    <lineage>
        <taxon>unclassified sequences</taxon>
        <taxon>metagenomes</taxon>
        <taxon>ecological metagenomes</taxon>
    </lineage>
</organism>
<proteinExistence type="inferred from homology"/>
<dbReference type="NCBIfam" id="TIGR01552">
    <property type="entry name" value="phd_fam"/>
    <property type="match status" value="1"/>
</dbReference>
<evidence type="ECO:0000256" key="1">
    <source>
        <dbReference type="ARBA" id="ARBA00009981"/>
    </source>
</evidence>
<accession>A0A6J7LQB3</accession>
<dbReference type="InterPro" id="IPR036165">
    <property type="entry name" value="YefM-like_sf"/>
</dbReference>
<gene>
    <name evidence="2" type="ORF">UFOPK3772_03241</name>
</gene>
<protein>
    <submittedName>
        <fullName evidence="2">Unannotated protein</fullName>
    </submittedName>
</protein>
<evidence type="ECO:0000313" key="2">
    <source>
        <dbReference type="EMBL" id="CAB4969552.1"/>
    </source>
</evidence>
<dbReference type="Pfam" id="PF02604">
    <property type="entry name" value="PhdYeFM_antitox"/>
    <property type="match status" value="1"/>
</dbReference>
<dbReference type="Gene3D" id="3.40.1620.10">
    <property type="entry name" value="YefM-like domain"/>
    <property type="match status" value="1"/>
</dbReference>
<name>A0A6J7LQB3_9ZZZZ</name>